<dbReference type="AlphaFoldDB" id="A0AAD5YCG7"/>
<evidence type="ECO:0000256" key="6">
    <source>
        <dbReference type="ARBA" id="ARBA00022691"/>
    </source>
</evidence>
<evidence type="ECO:0000256" key="7">
    <source>
        <dbReference type="ARBA" id="ARBA00022853"/>
    </source>
</evidence>
<comment type="similarity">
    <text evidence="11">Belongs to the class I-like SAM-binding methyltransferase superfamily. DOT1 family.</text>
</comment>
<dbReference type="FunFam" id="3.40.50.150:FF:000033">
    <property type="entry name" value="Histone-lysine N-methyltransferase, H3 lysine-79 specific"/>
    <property type="match status" value="1"/>
</dbReference>
<feature type="compositionally biased region" description="Basic and acidic residues" evidence="12">
    <location>
        <begin position="10"/>
        <end position="23"/>
    </location>
</feature>
<evidence type="ECO:0000313" key="14">
    <source>
        <dbReference type="EMBL" id="KAJ3474613.1"/>
    </source>
</evidence>
<feature type="region of interest" description="Disordered" evidence="12">
    <location>
        <begin position="86"/>
        <end position="125"/>
    </location>
</feature>
<dbReference type="GO" id="GO:0140956">
    <property type="term" value="F:histone H3K79 trimethyltransferase activity"/>
    <property type="evidence" value="ECO:0007669"/>
    <property type="project" value="UniProtKB-EC"/>
</dbReference>
<protein>
    <recommendedName>
        <fullName evidence="3 11">Histone-lysine N-methyltransferase, H3 lysine-79 specific</fullName>
        <ecNumber evidence="2 11">2.1.1.360</ecNumber>
    </recommendedName>
    <alternativeName>
        <fullName evidence="9 11">Histone H3-K79 methyltransferase</fullName>
    </alternativeName>
</protein>
<evidence type="ECO:0000256" key="2">
    <source>
        <dbReference type="ARBA" id="ARBA00012190"/>
    </source>
</evidence>
<comment type="catalytic activity">
    <reaction evidence="10 11">
        <text>L-lysyl(79)-[histone H3] + 3 S-adenosyl-L-methionine = N(6),N(6),N(6)-trimethyl-L-lysyl(79)-[histone H3] + 3 S-adenosyl-L-homocysteine + 3 H(+)</text>
        <dbReference type="Rhea" id="RHEA:60328"/>
        <dbReference type="Rhea" id="RHEA-COMP:15549"/>
        <dbReference type="Rhea" id="RHEA-COMP:15552"/>
        <dbReference type="ChEBI" id="CHEBI:15378"/>
        <dbReference type="ChEBI" id="CHEBI:29969"/>
        <dbReference type="ChEBI" id="CHEBI:57856"/>
        <dbReference type="ChEBI" id="CHEBI:59789"/>
        <dbReference type="ChEBI" id="CHEBI:61961"/>
        <dbReference type="EC" id="2.1.1.360"/>
    </reaction>
</comment>
<dbReference type="GO" id="GO:0000077">
    <property type="term" value="P:DNA damage checkpoint signaling"/>
    <property type="evidence" value="ECO:0007669"/>
    <property type="project" value="TreeGrafter"/>
</dbReference>
<dbReference type="Gene3D" id="3.40.50.150">
    <property type="entry name" value="Vaccinia Virus protein VP39"/>
    <property type="match status" value="1"/>
</dbReference>
<comment type="subcellular location">
    <subcellularLocation>
        <location evidence="1 11">Nucleus</location>
    </subcellularLocation>
</comment>
<comment type="miscellaneous">
    <text evidence="11">In contrast to other lysine histone methyltransferases, it does not contain a SET domain, suggesting the existence of another mechanism for methylation of lysine residues of histones.</text>
</comment>
<evidence type="ECO:0000256" key="11">
    <source>
        <dbReference type="RuleBase" id="RU271113"/>
    </source>
</evidence>
<evidence type="ECO:0000256" key="5">
    <source>
        <dbReference type="ARBA" id="ARBA00022679"/>
    </source>
</evidence>
<dbReference type="SUPFAM" id="SSF53335">
    <property type="entry name" value="S-adenosyl-L-methionine-dependent methyltransferases"/>
    <property type="match status" value="1"/>
</dbReference>
<dbReference type="InterPro" id="IPR025789">
    <property type="entry name" value="DOT1_dom"/>
</dbReference>
<keyword evidence="7 11" id="KW-0156">Chromatin regulator</keyword>
<dbReference type="InterPro" id="IPR029063">
    <property type="entry name" value="SAM-dependent_MTases_sf"/>
</dbReference>
<dbReference type="EMBL" id="JANAWD010001018">
    <property type="protein sequence ID" value="KAJ3474613.1"/>
    <property type="molecule type" value="Genomic_DNA"/>
</dbReference>
<feature type="region of interest" description="Disordered" evidence="12">
    <location>
        <begin position="1"/>
        <end position="24"/>
    </location>
</feature>
<name>A0AAD5YCG7_9APHY</name>
<sequence>MGSYKAFFKNRNDPTDRSFDPHPTDYPVVELEYPNTYASERFILLAPKDDQHYNPINDLESSLHTIVQYYLTPEQRELFGPLPDATLLDITDETPSDSSPQTVPVDSPSPATVSSTPYSVSSPSACSDTSVSSISSTSSVSSTLSSLTSLSSISDLIPASSSTAPSQPPTINFLRLLRRAKSQHDGPQFLKVMDGINALLRSFKYPILPQDPFEPTPPNYLRDSVRTWSDSGSVPRSVLQRIIEETYQRVVGPHTKKLNTSYTAFSSQTYGELMPSFVSEIIKETRLGVPHSTSDPSCSPATPKVFLDLGSGVGNVVLQVSLETGCKSFGIEIQPLAAGIAREQLEQFKTRCRMWGVRMGDVELEEGDMLKSKRVDELIAKADVVLINNKVFEGALNEAIKPKFLDLKEGAMVVSLQSFVTTGRGSERNINDISAIFKHYTKEYYSGSVSWGSGGGQYYIHEVDRVGCMAANEALAPPTRSMRSRR</sequence>
<keyword evidence="4 11" id="KW-0489">Methyltransferase</keyword>
<dbReference type="EC" id="2.1.1.360" evidence="2 11"/>
<dbReference type="GO" id="GO:0005634">
    <property type="term" value="C:nucleus"/>
    <property type="evidence" value="ECO:0007669"/>
    <property type="project" value="UniProtKB-SubCell"/>
</dbReference>
<dbReference type="PROSITE" id="PS51569">
    <property type="entry name" value="DOT1"/>
    <property type="match status" value="1"/>
</dbReference>
<feature type="compositionally biased region" description="Low complexity" evidence="12">
    <location>
        <begin position="102"/>
        <end position="125"/>
    </location>
</feature>
<dbReference type="Proteomes" id="UP001212997">
    <property type="component" value="Unassembled WGS sequence"/>
</dbReference>
<evidence type="ECO:0000256" key="8">
    <source>
        <dbReference type="ARBA" id="ARBA00023242"/>
    </source>
</evidence>
<dbReference type="Pfam" id="PF08123">
    <property type="entry name" value="DOT1"/>
    <property type="match status" value="1"/>
</dbReference>
<dbReference type="PANTHER" id="PTHR21451:SF0">
    <property type="entry name" value="HISTONE-LYSINE N-METHYLTRANSFERASE, H3 LYSINE-79 SPECIFIC"/>
    <property type="match status" value="1"/>
</dbReference>
<comment type="activity regulation">
    <text evidence="11">Ubiquitination of histone H2B to form H2BK123ub1 is required for efficient DOT1 methyltransferase activity on histone H3.</text>
</comment>
<accession>A0AAD5YCG7</accession>
<comment type="function">
    <text evidence="11">Histone methyltransferase that specifically trimethylates histone H3 to form H3K79me3. This methylation is required for telomere silencing and for the pachytene checkpoint during the meiotic cell cycle by allowing the recruitment of RAD9 to double strand breaks. Nucleosomes are preferred as substrate compared to free histone.</text>
</comment>
<evidence type="ECO:0000313" key="15">
    <source>
        <dbReference type="Proteomes" id="UP001212997"/>
    </source>
</evidence>
<dbReference type="GO" id="GO:0006281">
    <property type="term" value="P:DNA repair"/>
    <property type="evidence" value="ECO:0007669"/>
    <property type="project" value="TreeGrafter"/>
</dbReference>
<evidence type="ECO:0000256" key="4">
    <source>
        <dbReference type="ARBA" id="ARBA00022603"/>
    </source>
</evidence>
<proteinExistence type="inferred from homology"/>
<reference evidence="14" key="1">
    <citation type="submission" date="2022-07" db="EMBL/GenBank/DDBJ databases">
        <title>Genome Sequence of Physisporinus lineatus.</title>
        <authorList>
            <person name="Buettner E."/>
        </authorList>
    </citation>
    <scope>NUCLEOTIDE SEQUENCE</scope>
    <source>
        <strain evidence="14">VT162</strain>
    </source>
</reference>
<evidence type="ECO:0000256" key="10">
    <source>
        <dbReference type="ARBA" id="ARBA00047770"/>
    </source>
</evidence>
<evidence type="ECO:0000256" key="3">
    <source>
        <dbReference type="ARBA" id="ARBA00020987"/>
    </source>
</evidence>
<evidence type="ECO:0000256" key="12">
    <source>
        <dbReference type="SAM" id="MobiDB-lite"/>
    </source>
</evidence>
<keyword evidence="8 11" id="KW-0539">Nucleus</keyword>
<keyword evidence="6 11" id="KW-0949">S-adenosyl-L-methionine</keyword>
<keyword evidence="15" id="KW-1185">Reference proteome</keyword>
<dbReference type="PANTHER" id="PTHR21451">
    <property type="entry name" value="HISTONE H3 METHYLTRANSFERASE"/>
    <property type="match status" value="1"/>
</dbReference>
<dbReference type="GO" id="GO:0032259">
    <property type="term" value="P:methylation"/>
    <property type="evidence" value="ECO:0007669"/>
    <property type="project" value="UniProtKB-KW"/>
</dbReference>
<evidence type="ECO:0000256" key="9">
    <source>
        <dbReference type="ARBA" id="ARBA00029821"/>
    </source>
</evidence>
<feature type="domain" description="DOT1" evidence="13">
    <location>
        <begin position="130"/>
        <end position="476"/>
    </location>
</feature>
<evidence type="ECO:0000256" key="1">
    <source>
        <dbReference type="ARBA" id="ARBA00004123"/>
    </source>
</evidence>
<gene>
    <name evidence="14" type="ORF">NLI96_g12364</name>
</gene>
<comment type="caution">
    <text evidence="14">The sequence shown here is derived from an EMBL/GenBank/DDBJ whole genome shotgun (WGS) entry which is preliminary data.</text>
</comment>
<evidence type="ECO:0000259" key="13">
    <source>
        <dbReference type="PROSITE" id="PS51569"/>
    </source>
</evidence>
<dbReference type="InterPro" id="IPR030445">
    <property type="entry name" value="H3-K79_meTrfase"/>
</dbReference>
<organism evidence="14 15">
    <name type="scientific">Meripilus lineatus</name>
    <dbReference type="NCBI Taxonomy" id="2056292"/>
    <lineage>
        <taxon>Eukaryota</taxon>
        <taxon>Fungi</taxon>
        <taxon>Dikarya</taxon>
        <taxon>Basidiomycota</taxon>
        <taxon>Agaricomycotina</taxon>
        <taxon>Agaricomycetes</taxon>
        <taxon>Polyporales</taxon>
        <taxon>Meripilaceae</taxon>
        <taxon>Meripilus</taxon>
    </lineage>
</organism>
<keyword evidence="5 11" id="KW-0808">Transferase</keyword>